<name>A0A2U1N0D0_ARTAN</name>
<dbReference type="PANTHER" id="PTHR33240">
    <property type="entry name" value="OS08G0508500 PROTEIN"/>
    <property type="match status" value="1"/>
</dbReference>
<protein>
    <submittedName>
        <fullName evidence="1">Reverse transcriptase domain-containing protein</fullName>
    </submittedName>
</protein>
<keyword evidence="1" id="KW-0695">RNA-directed DNA polymerase</keyword>
<dbReference type="EMBL" id="PKPP01003940">
    <property type="protein sequence ID" value="PWA66904.1"/>
    <property type="molecule type" value="Genomic_DNA"/>
</dbReference>
<keyword evidence="1" id="KW-0548">Nucleotidyltransferase</keyword>
<gene>
    <name evidence="1" type="ORF">CTI12_AA322700</name>
</gene>
<dbReference type="GO" id="GO:0003964">
    <property type="term" value="F:RNA-directed DNA polymerase activity"/>
    <property type="evidence" value="ECO:0007669"/>
    <property type="project" value="UniProtKB-KW"/>
</dbReference>
<comment type="caution">
    <text evidence="1">The sequence shown here is derived from an EMBL/GenBank/DDBJ whole genome shotgun (WGS) entry which is preliminary data.</text>
</comment>
<organism evidence="1 2">
    <name type="scientific">Artemisia annua</name>
    <name type="common">Sweet wormwood</name>
    <dbReference type="NCBI Taxonomy" id="35608"/>
    <lineage>
        <taxon>Eukaryota</taxon>
        <taxon>Viridiplantae</taxon>
        <taxon>Streptophyta</taxon>
        <taxon>Embryophyta</taxon>
        <taxon>Tracheophyta</taxon>
        <taxon>Spermatophyta</taxon>
        <taxon>Magnoliopsida</taxon>
        <taxon>eudicotyledons</taxon>
        <taxon>Gunneridae</taxon>
        <taxon>Pentapetalae</taxon>
        <taxon>asterids</taxon>
        <taxon>campanulids</taxon>
        <taxon>Asterales</taxon>
        <taxon>Asteraceae</taxon>
        <taxon>Asteroideae</taxon>
        <taxon>Anthemideae</taxon>
        <taxon>Artemisiinae</taxon>
        <taxon>Artemisia</taxon>
    </lineage>
</organism>
<dbReference type="Proteomes" id="UP000245207">
    <property type="component" value="Unassembled WGS sequence"/>
</dbReference>
<keyword evidence="1" id="KW-0808">Transferase</keyword>
<dbReference type="OrthoDB" id="1727395at2759"/>
<reference evidence="1 2" key="1">
    <citation type="journal article" date="2018" name="Mol. Plant">
        <title>The genome of Artemisia annua provides insight into the evolution of Asteraceae family and artemisinin biosynthesis.</title>
        <authorList>
            <person name="Shen Q."/>
            <person name="Zhang L."/>
            <person name="Liao Z."/>
            <person name="Wang S."/>
            <person name="Yan T."/>
            <person name="Shi P."/>
            <person name="Liu M."/>
            <person name="Fu X."/>
            <person name="Pan Q."/>
            <person name="Wang Y."/>
            <person name="Lv Z."/>
            <person name="Lu X."/>
            <person name="Zhang F."/>
            <person name="Jiang W."/>
            <person name="Ma Y."/>
            <person name="Chen M."/>
            <person name="Hao X."/>
            <person name="Li L."/>
            <person name="Tang Y."/>
            <person name="Lv G."/>
            <person name="Zhou Y."/>
            <person name="Sun X."/>
            <person name="Brodelius P.E."/>
            <person name="Rose J.K.C."/>
            <person name="Tang K."/>
        </authorList>
    </citation>
    <scope>NUCLEOTIDE SEQUENCE [LARGE SCALE GENOMIC DNA]</scope>
    <source>
        <strain evidence="2">cv. Huhao1</strain>
        <tissue evidence="1">Leaf</tissue>
    </source>
</reference>
<dbReference type="PANTHER" id="PTHR33240:SF15">
    <property type="entry name" value="GAG-PRO-LIKE PROTEIN"/>
    <property type="match status" value="1"/>
</dbReference>
<dbReference type="AlphaFoldDB" id="A0A2U1N0D0"/>
<keyword evidence="2" id="KW-1185">Reference proteome</keyword>
<proteinExistence type="predicted"/>
<evidence type="ECO:0000313" key="1">
    <source>
        <dbReference type="EMBL" id="PWA66904.1"/>
    </source>
</evidence>
<accession>A0A2U1N0D0</accession>
<evidence type="ECO:0000313" key="2">
    <source>
        <dbReference type="Proteomes" id="UP000245207"/>
    </source>
</evidence>
<sequence length="395" mass="44781">MEIEACVRKGHMAHLARGAKTHNNNQASGSKENYQAQIKWSRKASTDTELKNKIDMMQAASPSVGRLRASFPSITFCEDDPIPERCTGDNPLIISAEVGTTWVHRIYVDEESSTKIMYEHCFEQLTTEEKKTMRPPTSPLVGFAGQVSWPLGVITLPITLCDYRGHVSRTVMADFLIVRAPSPYNIILGHPRMMKFGAVASKLHALVKFQTEERIAIIKGERFQPDSCNSISRKGDHPERTNSAGDTEHIVINDAHPDQTLAISTNLPKMLKEQLCEFLRSNKDIFAWTPADMTGILRELAEHKLNIHPRTFPVWQKKRVIAKERSEAIATEVSKIVEAKILRAVFFPRWGTHVMHLHSDIKGMKYIKTYTRMTKHENKTALNKNVFVLDLEPKT</sequence>